<feature type="domain" description="TonB C-terminal" evidence="3">
    <location>
        <begin position="82"/>
        <end position="137"/>
    </location>
</feature>
<dbReference type="Proteomes" id="UP000323884">
    <property type="component" value="Unassembled WGS sequence"/>
</dbReference>
<keyword evidence="2" id="KW-0732">Signal</keyword>
<evidence type="ECO:0000313" key="4">
    <source>
        <dbReference type="EMBL" id="TZF95928.1"/>
    </source>
</evidence>
<feature type="region of interest" description="Disordered" evidence="1">
    <location>
        <begin position="19"/>
        <end position="43"/>
    </location>
</feature>
<dbReference type="RefSeq" id="WP_149387456.1">
    <property type="nucleotide sequence ID" value="NZ_VTRU01000002.1"/>
</dbReference>
<dbReference type="SUPFAM" id="SSF74653">
    <property type="entry name" value="TolA/TonB C-terminal domain"/>
    <property type="match status" value="1"/>
</dbReference>
<keyword evidence="5" id="KW-1185">Reference proteome</keyword>
<protein>
    <recommendedName>
        <fullName evidence="3">TonB C-terminal domain-containing protein</fullName>
    </recommendedName>
</protein>
<accession>A0A5D8ZLQ4</accession>
<evidence type="ECO:0000259" key="3">
    <source>
        <dbReference type="Pfam" id="PF03544"/>
    </source>
</evidence>
<feature type="signal peptide" evidence="2">
    <location>
        <begin position="1"/>
        <end position="18"/>
    </location>
</feature>
<dbReference type="Gene3D" id="3.30.1150.10">
    <property type="match status" value="1"/>
</dbReference>
<dbReference type="Pfam" id="PF03544">
    <property type="entry name" value="TonB_C"/>
    <property type="match status" value="1"/>
</dbReference>
<dbReference type="GO" id="GO:0055085">
    <property type="term" value="P:transmembrane transport"/>
    <property type="evidence" value="ECO:0007669"/>
    <property type="project" value="InterPro"/>
</dbReference>
<dbReference type="InterPro" id="IPR037682">
    <property type="entry name" value="TonB_C"/>
</dbReference>
<evidence type="ECO:0000256" key="2">
    <source>
        <dbReference type="SAM" id="SignalP"/>
    </source>
</evidence>
<gene>
    <name evidence="4" type="ORF">FW781_10850</name>
</gene>
<reference evidence="4 5" key="1">
    <citation type="submission" date="2019-08" db="EMBL/GenBank/DDBJ databases">
        <title>Draft genome sequence of Chryseobacterium sp. Gsoil 183.</title>
        <authorList>
            <person name="Im W.-T."/>
        </authorList>
    </citation>
    <scope>NUCLEOTIDE SEQUENCE [LARGE SCALE GENOMIC DNA]</scope>
    <source>
        <strain evidence="4 5">Gsoil 183</strain>
    </source>
</reference>
<name>A0A5D8ZLQ4_9FLAO</name>
<dbReference type="AlphaFoldDB" id="A0A5D8ZLQ4"/>
<evidence type="ECO:0000256" key="1">
    <source>
        <dbReference type="SAM" id="MobiDB-lite"/>
    </source>
</evidence>
<sequence length="142" mass="15574">MKKISILILLLGAQFAFSQTTQKEEQQSPSPSSEINKDEHKVDDTISIAPEFPGGMAAIRKHISSEMDISKFSNSPGTFKSVTTFDVNPDGSISSISTTGNSPILNKEMDRIMKKLKKKWKPGTINGQPVKTKFTMPMGLSI</sequence>
<proteinExistence type="predicted"/>
<organism evidence="4 5">
    <name type="scientific">Chryseobacterium panacisoli</name>
    <dbReference type="NCBI Taxonomy" id="1807141"/>
    <lineage>
        <taxon>Bacteria</taxon>
        <taxon>Pseudomonadati</taxon>
        <taxon>Bacteroidota</taxon>
        <taxon>Flavobacteriia</taxon>
        <taxon>Flavobacteriales</taxon>
        <taxon>Weeksellaceae</taxon>
        <taxon>Chryseobacterium group</taxon>
        <taxon>Chryseobacterium</taxon>
    </lineage>
</organism>
<evidence type="ECO:0000313" key="5">
    <source>
        <dbReference type="Proteomes" id="UP000323884"/>
    </source>
</evidence>
<feature type="chain" id="PRO_5023107872" description="TonB C-terminal domain-containing protein" evidence="2">
    <location>
        <begin position="19"/>
        <end position="142"/>
    </location>
</feature>
<dbReference type="EMBL" id="VTRU01000002">
    <property type="protein sequence ID" value="TZF95928.1"/>
    <property type="molecule type" value="Genomic_DNA"/>
</dbReference>
<dbReference type="OrthoDB" id="1095452at2"/>
<comment type="caution">
    <text evidence="4">The sequence shown here is derived from an EMBL/GenBank/DDBJ whole genome shotgun (WGS) entry which is preliminary data.</text>
</comment>